<feature type="transmembrane region" description="Helical" evidence="1">
    <location>
        <begin position="183"/>
        <end position="204"/>
    </location>
</feature>
<dbReference type="EMBL" id="JACBZT010000001">
    <property type="protein sequence ID" value="NYJ06647.1"/>
    <property type="molecule type" value="Genomic_DNA"/>
</dbReference>
<proteinExistence type="predicted"/>
<keyword evidence="1" id="KW-0472">Membrane</keyword>
<sequence>MKRRTAITAGVLYLITHVTSIAAVVLYGGLLDDPLGPGSDTRVLVGGLCDVLLALSVVGTAVALYPVVKRHGEGLAIGYVGLRTLEAAVIVAGVVALLAVVTLRQSGAATEPVAEGLVAVRDWTFLVGPGLVCGTNTVVLAALMYRSRLVPRFIAVLGLVGGPLVFGWNLMSMFGGTELFSAVAVLFVAPVFAWEICLAVYLIAKGFRPTVVPAPVVDREPVAVG</sequence>
<keyword evidence="3" id="KW-1185">Reference proteome</keyword>
<feature type="transmembrane region" description="Helical" evidence="1">
    <location>
        <begin position="152"/>
        <end position="171"/>
    </location>
</feature>
<dbReference type="AlphaFoldDB" id="A0A853CGR8"/>
<dbReference type="RefSeq" id="WP_246323818.1">
    <property type="nucleotide sequence ID" value="NZ_JACBZT010000001.1"/>
</dbReference>
<feature type="transmembrane region" description="Helical" evidence="1">
    <location>
        <begin position="123"/>
        <end position="145"/>
    </location>
</feature>
<organism evidence="2 3">
    <name type="scientific">Petropleomorpha daqingensis</name>
    <dbReference type="NCBI Taxonomy" id="2026353"/>
    <lineage>
        <taxon>Bacteria</taxon>
        <taxon>Bacillati</taxon>
        <taxon>Actinomycetota</taxon>
        <taxon>Actinomycetes</taxon>
        <taxon>Geodermatophilales</taxon>
        <taxon>Geodermatophilaceae</taxon>
        <taxon>Petropleomorpha</taxon>
    </lineage>
</organism>
<name>A0A853CGR8_9ACTN</name>
<dbReference type="Proteomes" id="UP000541969">
    <property type="component" value="Unassembled WGS sequence"/>
</dbReference>
<feature type="transmembrane region" description="Helical" evidence="1">
    <location>
        <begin position="43"/>
        <end position="68"/>
    </location>
</feature>
<dbReference type="InterPro" id="IPR025495">
    <property type="entry name" value="DUF4386"/>
</dbReference>
<reference evidence="2 3" key="1">
    <citation type="submission" date="2020-07" db="EMBL/GenBank/DDBJ databases">
        <title>Sequencing the genomes of 1000 actinobacteria strains.</title>
        <authorList>
            <person name="Klenk H.-P."/>
        </authorList>
    </citation>
    <scope>NUCLEOTIDE SEQUENCE [LARGE SCALE GENOMIC DNA]</scope>
    <source>
        <strain evidence="2 3">DSM 104001</strain>
    </source>
</reference>
<comment type="caution">
    <text evidence="2">The sequence shown here is derived from an EMBL/GenBank/DDBJ whole genome shotgun (WGS) entry which is preliminary data.</text>
</comment>
<evidence type="ECO:0008006" key="4">
    <source>
        <dbReference type="Google" id="ProtNLM"/>
    </source>
</evidence>
<evidence type="ECO:0000313" key="2">
    <source>
        <dbReference type="EMBL" id="NYJ06647.1"/>
    </source>
</evidence>
<protein>
    <recommendedName>
        <fullName evidence="4">DUF4386 domain-containing protein</fullName>
    </recommendedName>
</protein>
<keyword evidence="1" id="KW-1133">Transmembrane helix</keyword>
<feature type="transmembrane region" description="Helical" evidence="1">
    <location>
        <begin position="80"/>
        <end position="103"/>
    </location>
</feature>
<evidence type="ECO:0000256" key="1">
    <source>
        <dbReference type="SAM" id="Phobius"/>
    </source>
</evidence>
<dbReference type="Pfam" id="PF14329">
    <property type="entry name" value="DUF4386"/>
    <property type="match status" value="1"/>
</dbReference>
<accession>A0A853CGR8</accession>
<keyword evidence="1" id="KW-0812">Transmembrane</keyword>
<gene>
    <name evidence="2" type="ORF">GGQ55_002925</name>
</gene>
<feature type="transmembrane region" description="Helical" evidence="1">
    <location>
        <begin position="12"/>
        <end position="31"/>
    </location>
</feature>
<evidence type="ECO:0000313" key="3">
    <source>
        <dbReference type="Proteomes" id="UP000541969"/>
    </source>
</evidence>